<evidence type="ECO:0000313" key="3">
    <source>
        <dbReference type="Proteomes" id="UP000184476"/>
    </source>
</evidence>
<reference evidence="2 3" key="1">
    <citation type="submission" date="2016-11" db="EMBL/GenBank/DDBJ databases">
        <authorList>
            <person name="Jaros S."/>
            <person name="Januszkiewicz K."/>
            <person name="Wedrychowicz H."/>
        </authorList>
    </citation>
    <scope>NUCLEOTIDE SEQUENCE [LARGE SCALE GENOMIC DNA]</scope>
    <source>
        <strain evidence="2 3">DSM 44666</strain>
    </source>
</reference>
<dbReference type="EMBL" id="FQVL01000003">
    <property type="protein sequence ID" value="SHE77106.1"/>
    <property type="molecule type" value="Genomic_DNA"/>
</dbReference>
<proteinExistence type="predicted"/>
<keyword evidence="3" id="KW-1185">Reference proteome</keyword>
<organism evidence="2 3">
    <name type="scientific">Seinonella peptonophila</name>
    <dbReference type="NCBI Taxonomy" id="112248"/>
    <lineage>
        <taxon>Bacteria</taxon>
        <taxon>Bacillati</taxon>
        <taxon>Bacillota</taxon>
        <taxon>Bacilli</taxon>
        <taxon>Bacillales</taxon>
        <taxon>Thermoactinomycetaceae</taxon>
        <taxon>Seinonella</taxon>
    </lineage>
</organism>
<dbReference type="Proteomes" id="UP000184476">
    <property type="component" value="Unassembled WGS sequence"/>
</dbReference>
<evidence type="ECO:0000256" key="1">
    <source>
        <dbReference type="SAM" id="MobiDB-lite"/>
    </source>
</evidence>
<gene>
    <name evidence="2" type="ORF">SAMN05444392_10373</name>
</gene>
<protein>
    <submittedName>
        <fullName evidence="2">Uncharacterized protein</fullName>
    </submittedName>
</protein>
<name>A0A1M4W7B1_9BACL</name>
<dbReference type="AlphaFoldDB" id="A0A1M4W7B1"/>
<dbReference type="STRING" id="112248.SAMN05444392_10373"/>
<evidence type="ECO:0000313" key="2">
    <source>
        <dbReference type="EMBL" id="SHE77106.1"/>
    </source>
</evidence>
<dbReference type="RefSeq" id="WP_175552310.1">
    <property type="nucleotide sequence ID" value="NZ_FQVL01000003.1"/>
</dbReference>
<accession>A0A1M4W7B1</accession>
<sequence>MNKQHDDNVTRWRKEAKERDQQLAKEGKPLGEAVDENRQNKRSGENRPAT</sequence>
<feature type="region of interest" description="Disordered" evidence="1">
    <location>
        <begin position="1"/>
        <end position="50"/>
    </location>
</feature>